<dbReference type="AlphaFoldDB" id="A0A822CAJ0"/>
<evidence type="ECO:0000313" key="2">
    <source>
        <dbReference type="Proteomes" id="UP000663848"/>
    </source>
</evidence>
<proteinExistence type="predicted"/>
<dbReference type="EMBL" id="CAJOBR010044528">
    <property type="protein sequence ID" value="CAF5034799.1"/>
    <property type="molecule type" value="Genomic_DNA"/>
</dbReference>
<dbReference type="Proteomes" id="UP000663848">
    <property type="component" value="Unassembled WGS sequence"/>
</dbReference>
<organism evidence="1 2">
    <name type="scientific">Rotaria socialis</name>
    <dbReference type="NCBI Taxonomy" id="392032"/>
    <lineage>
        <taxon>Eukaryota</taxon>
        <taxon>Metazoa</taxon>
        <taxon>Spiralia</taxon>
        <taxon>Gnathifera</taxon>
        <taxon>Rotifera</taxon>
        <taxon>Eurotatoria</taxon>
        <taxon>Bdelloidea</taxon>
        <taxon>Philodinida</taxon>
        <taxon>Philodinidae</taxon>
        <taxon>Rotaria</taxon>
    </lineage>
</organism>
<sequence>SYLVGVAAKWFRFNKMNIPDWSSFKIAIAQAYQPSFNRTLSVIEQRPITVQHVNSSSVSPKTAQIRPLYLKIIFQHLLI</sequence>
<accession>A0A822CAJ0</accession>
<name>A0A822CAJ0_9BILA</name>
<comment type="caution">
    <text evidence="1">The sequence shown here is derived from an EMBL/GenBank/DDBJ whole genome shotgun (WGS) entry which is preliminary data.</text>
</comment>
<feature type="non-terminal residue" evidence="1">
    <location>
        <position position="1"/>
    </location>
</feature>
<protein>
    <submittedName>
        <fullName evidence="1">Uncharacterized protein</fullName>
    </submittedName>
</protein>
<reference evidence="1" key="1">
    <citation type="submission" date="2021-02" db="EMBL/GenBank/DDBJ databases">
        <authorList>
            <person name="Nowell W R."/>
        </authorList>
    </citation>
    <scope>NUCLEOTIDE SEQUENCE</scope>
</reference>
<gene>
    <name evidence="1" type="ORF">QYT958_LOCUS40935</name>
</gene>
<evidence type="ECO:0000313" key="1">
    <source>
        <dbReference type="EMBL" id="CAF5034799.1"/>
    </source>
</evidence>